<protein>
    <recommendedName>
        <fullName evidence="6">Stress-associated endoplasmic reticulum protein</fullName>
    </recommendedName>
</protein>
<dbReference type="FunCoup" id="A0A423X0D7">
    <property type="interactions" value="15"/>
</dbReference>
<keyword evidence="4 6" id="KW-1133">Transmembrane helix</keyword>
<gene>
    <name evidence="7" type="ORF">VPNG_05665</name>
</gene>
<reference evidence="7 8" key="1">
    <citation type="submission" date="2015-09" db="EMBL/GenBank/DDBJ databases">
        <title>Host preference determinants of Valsa canker pathogens revealed by comparative genomics.</title>
        <authorList>
            <person name="Yin Z."/>
            <person name="Huang L."/>
        </authorList>
    </citation>
    <scope>NUCLEOTIDE SEQUENCE [LARGE SCALE GENOMIC DNA]</scope>
    <source>
        <strain evidence="7 8">SXYLt</strain>
    </source>
</reference>
<evidence type="ECO:0000256" key="6">
    <source>
        <dbReference type="RuleBase" id="RU364120"/>
    </source>
</evidence>
<dbReference type="GO" id="GO:0005789">
    <property type="term" value="C:endoplasmic reticulum membrane"/>
    <property type="evidence" value="ECO:0007669"/>
    <property type="project" value="UniProtKB-SubCell"/>
</dbReference>
<keyword evidence="5 6" id="KW-0472">Membrane</keyword>
<proteinExistence type="inferred from homology"/>
<dbReference type="InterPro" id="IPR010580">
    <property type="entry name" value="ER_stress-assoc"/>
</dbReference>
<evidence type="ECO:0000256" key="2">
    <source>
        <dbReference type="ARBA" id="ARBA00022692"/>
    </source>
</evidence>
<accession>A0A423X0D7</accession>
<keyword evidence="8" id="KW-1185">Reference proteome</keyword>
<organism evidence="7 8">
    <name type="scientific">Cytospora leucostoma</name>
    <dbReference type="NCBI Taxonomy" id="1230097"/>
    <lineage>
        <taxon>Eukaryota</taxon>
        <taxon>Fungi</taxon>
        <taxon>Dikarya</taxon>
        <taxon>Ascomycota</taxon>
        <taxon>Pezizomycotina</taxon>
        <taxon>Sordariomycetes</taxon>
        <taxon>Sordariomycetidae</taxon>
        <taxon>Diaporthales</taxon>
        <taxon>Cytosporaceae</taxon>
        <taxon>Cytospora</taxon>
    </lineage>
</organism>
<sequence>MANPSVQAQTPQQRRANLKFAKQNEAKMGKSEEEVKKLAKKETAKTPISPLWLGLLGFVVFGGIIFEVLSRIFFGGR</sequence>
<dbReference type="Proteomes" id="UP000285146">
    <property type="component" value="Unassembled WGS sequence"/>
</dbReference>
<evidence type="ECO:0000313" key="7">
    <source>
        <dbReference type="EMBL" id="ROW09197.1"/>
    </source>
</evidence>
<evidence type="ECO:0000313" key="8">
    <source>
        <dbReference type="Proteomes" id="UP000285146"/>
    </source>
</evidence>
<evidence type="ECO:0000256" key="3">
    <source>
        <dbReference type="ARBA" id="ARBA00022824"/>
    </source>
</evidence>
<comment type="function">
    <text evidence="6">Interacts with target proteins during translocation into the lumen of the endoplasmic reticulum. Protects unfolded target proteins against degradation and facilitate correct glycosylation.</text>
</comment>
<dbReference type="AlphaFoldDB" id="A0A423X0D7"/>
<feature type="transmembrane region" description="Helical" evidence="6">
    <location>
        <begin position="51"/>
        <end position="74"/>
    </location>
</feature>
<keyword evidence="3 6" id="KW-0256">Endoplasmic reticulum</keyword>
<comment type="similarity">
    <text evidence="1 6">Belongs to the RAMP4 family.</text>
</comment>
<evidence type="ECO:0000256" key="5">
    <source>
        <dbReference type="ARBA" id="ARBA00023136"/>
    </source>
</evidence>
<evidence type="ECO:0000256" key="1">
    <source>
        <dbReference type="ARBA" id="ARBA00005500"/>
    </source>
</evidence>
<dbReference type="EMBL" id="LKEB01000032">
    <property type="protein sequence ID" value="ROW09197.1"/>
    <property type="molecule type" value="Genomic_DNA"/>
</dbReference>
<name>A0A423X0D7_9PEZI</name>
<dbReference type="InParanoid" id="A0A423X0D7"/>
<evidence type="ECO:0000256" key="4">
    <source>
        <dbReference type="ARBA" id="ARBA00022989"/>
    </source>
</evidence>
<comment type="subcellular location">
    <subcellularLocation>
        <location evidence="6">Membrane</location>
        <topology evidence="6">Single-pass membrane protein</topology>
    </subcellularLocation>
    <subcellularLocation>
        <location evidence="6">Endoplasmic reticulum membrane</location>
        <topology evidence="6">Single-pass membrane protein</topology>
    </subcellularLocation>
</comment>
<dbReference type="Pfam" id="PF06624">
    <property type="entry name" value="RAMP4"/>
    <property type="match status" value="1"/>
</dbReference>
<dbReference type="OrthoDB" id="16679at2759"/>
<comment type="caution">
    <text evidence="7">The sequence shown here is derived from an EMBL/GenBank/DDBJ whole genome shotgun (WGS) entry which is preliminary data.</text>
</comment>
<keyword evidence="2 6" id="KW-0812">Transmembrane</keyword>